<keyword evidence="4" id="KW-1185">Reference proteome</keyword>
<dbReference type="PANTHER" id="PTHR46411:SF3">
    <property type="entry name" value="AAA+ ATPASE DOMAIN-CONTAINING PROTEIN"/>
    <property type="match status" value="1"/>
</dbReference>
<organism evidence="3 4">
    <name type="scientific">Xylaria multiplex</name>
    <dbReference type="NCBI Taxonomy" id="323545"/>
    <lineage>
        <taxon>Eukaryota</taxon>
        <taxon>Fungi</taxon>
        <taxon>Dikarya</taxon>
        <taxon>Ascomycota</taxon>
        <taxon>Pezizomycotina</taxon>
        <taxon>Sordariomycetes</taxon>
        <taxon>Xylariomycetidae</taxon>
        <taxon>Xylariales</taxon>
        <taxon>Xylariaceae</taxon>
        <taxon>Xylaria</taxon>
    </lineage>
</organism>
<comment type="caution">
    <text evidence="3">The sequence shown here is derived from an EMBL/GenBank/DDBJ whole genome shotgun (WGS) entry which is preliminary data.</text>
</comment>
<feature type="domain" description="DUF7025" evidence="2">
    <location>
        <begin position="142"/>
        <end position="239"/>
    </location>
</feature>
<dbReference type="EMBL" id="WUBL01000048">
    <property type="protein sequence ID" value="KAF2968569.1"/>
    <property type="molecule type" value="Genomic_DNA"/>
</dbReference>
<dbReference type="InterPro" id="IPR054289">
    <property type="entry name" value="DUF7025"/>
</dbReference>
<protein>
    <submittedName>
        <fullName evidence="3">Uncharacterized protein</fullName>
    </submittedName>
</protein>
<accession>A0A7C8INZ3</accession>
<dbReference type="Proteomes" id="UP000481858">
    <property type="component" value="Unassembled WGS sequence"/>
</dbReference>
<dbReference type="OrthoDB" id="10042665at2759"/>
<dbReference type="SUPFAM" id="SSF52540">
    <property type="entry name" value="P-loop containing nucleoside triphosphate hydrolases"/>
    <property type="match status" value="1"/>
</dbReference>
<dbReference type="AlphaFoldDB" id="A0A7C8INZ3"/>
<evidence type="ECO:0000259" key="1">
    <source>
        <dbReference type="Pfam" id="PF00004"/>
    </source>
</evidence>
<proteinExistence type="predicted"/>
<name>A0A7C8INZ3_9PEZI</name>
<dbReference type="InterPro" id="IPR027417">
    <property type="entry name" value="P-loop_NTPase"/>
</dbReference>
<evidence type="ECO:0000259" key="2">
    <source>
        <dbReference type="Pfam" id="PF22942"/>
    </source>
</evidence>
<evidence type="ECO:0000313" key="3">
    <source>
        <dbReference type="EMBL" id="KAF2968569.1"/>
    </source>
</evidence>
<dbReference type="Pfam" id="PF22942">
    <property type="entry name" value="DUF7025"/>
    <property type="match status" value="1"/>
</dbReference>
<sequence length="596" mass="67519">MDAFTANRQSSGPLGLEDISANWTEITDSLELGGETRLKVLGKGFSIICRESKIVEGDIVAWVTTFIEIHSPRLRGILDEVFNGYPSWYLNGSPYAVATPFKPYVHQWDCILDAIRRNGNIKELRLLQRELKPRIEVQLHTLNEARKKGVISFEDLWVILNPGCLMILNARGDNRAAKLLEAHLIPETESQAAHYNLKLAYIDWNGETCGFKVISKVICNYEGLKQVALLPTYPAKFHPERKETSQRLIARGRKFESLRGYHVRNYNGKMYALKKFPTSGDLVETEKPDAKDIHMLSIATVLTSVLHLGEFDVESLEDIEWDDTLYDDLVLPGCKKELMLAIVNRLRSGELSFDDFNTKTGENPWAGINILLSGSPGLEKALTAEAVAEKSRVPLYTLSSRHLGTEPTMVEKSVTNAFKCCQLWGALLLIDQADTFLEARNKNSPELNGIVYRFFYTLRHYRGLTFLLSTRNSQINNIFKGMADLTLPHFEPGQSERRKFWLKYIQKHSPGPAGISHADFDQLSKLPISGKEIPKYIKMALVLVKKDRPLSIEHLKLVLNMDKDTEIADEGEEDKTGKYWFIFVLALLVLFGLAFP</sequence>
<dbReference type="GO" id="GO:0016887">
    <property type="term" value="F:ATP hydrolysis activity"/>
    <property type="evidence" value="ECO:0007669"/>
    <property type="project" value="InterPro"/>
</dbReference>
<dbReference type="InterPro" id="IPR003959">
    <property type="entry name" value="ATPase_AAA_core"/>
</dbReference>
<feature type="domain" description="ATPase AAA-type core" evidence="1">
    <location>
        <begin position="370"/>
        <end position="446"/>
    </location>
</feature>
<dbReference type="Gene3D" id="3.40.50.300">
    <property type="entry name" value="P-loop containing nucleotide triphosphate hydrolases"/>
    <property type="match status" value="1"/>
</dbReference>
<dbReference type="Pfam" id="PF00004">
    <property type="entry name" value="AAA"/>
    <property type="match status" value="1"/>
</dbReference>
<dbReference type="PANTHER" id="PTHR46411">
    <property type="entry name" value="FAMILY ATPASE, PUTATIVE-RELATED"/>
    <property type="match status" value="1"/>
</dbReference>
<evidence type="ECO:0000313" key="4">
    <source>
        <dbReference type="Proteomes" id="UP000481858"/>
    </source>
</evidence>
<gene>
    <name evidence="3" type="ORF">GQX73_g4967</name>
</gene>
<dbReference type="InParanoid" id="A0A7C8INZ3"/>
<reference evidence="3 4" key="1">
    <citation type="submission" date="2019-12" db="EMBL/GenBank/DDBJ databases">
        <title>Draft genome sequence of the ascomycete Xylaria multiplex DSM 110363.</title>
        <authorList>
            <person name="Buettner E."/>
            <person name="Kellner H."/>
        </authorList>
    </citation>
    <scope>NUCLEOTIDE SEQUENCE [LARGE SCALE GENOMIC DNA]</scope>
    <source>
        <strain evidence="3 4">DSM 110363</strain>
    </source>
</reference>
<dbReference type="GO" id="GO:0005524">
    <property type="term" value="F:ATP binding"/>
    <property type="evidence" value="ECO:0007669"/>
    <property type="project" value="InterPro"/>
</dbReference>